<evidence type="ECO:0000313" key="1">
    <source>
        <dbReference type="EMBL" id="SCB48487.1"/>
    </source>
</evidence>
<evidence type="ECO:0000313" key="2">
    <source>
        <dbReference type="Proteomes" id="UP000199435"/>
    </source>
</evidence>
<organism evidence="1 2">
    <name type="scientific">Rhizobium miluonense</name>
    <dbReference type="NCBI Taxonomy" id="411945"/>
    <lineage>
        <taxon>Bacteria</taxon>
        <taxon>Pseudomonadati</taxon>
        <taxon>Pseudomonadota</taxon>
        <taxon>Alphaproteobacteria</taxon>
        <taxon>Hyphomicrobiales</taxon>
        <taxon>Rhizobiaceae</taxon>
        <taxon>Rhizobium/Agrobacterium group</taxon>
        <taxon>Rhizobium</taxon>
    </lineage>
</organism>
<sequence>MWKRFEQWLADLIDRILGLEWLARRAGFSPAEAKRIARER</sequence>
<protein>
    <submittedName>
        <fullName evidence="1">Uncharacterized protein</fullName>
    </submittedName>
</protein>
<dbReference type="EMBL" id="FMAH01000066">
    <property type="protein sequence ID" value="SCB48487.1"/>
    <property type="molecule type" value="Genomic_DNA"/>
</dbReference>
<dbReference type="Proteomes" id="UP000199435">
    <property type="component" value="Unassembled WGS sequence"/>
</dbReference>
<name>A0A1C3X8B6_9HYPH</name>
<reference evidence="2" key="1">
    <citation type="submission" date="2016-08" db="EMBL/GenBank/DDBJ databases">
        <authorList>
            <person name="Varghese N."/>
            <person name="Submissions Spin"/>
        </authorList>
    </citation>
    <scope>NUCLEOTIDE SEQUENCE [LARGE SCALE GENOMIC DNA]</scope>
    <source>
        <strain evidence="2">HAMBI 2971</strain>
    </source>
</reference>
<proteinExistence type="predicted"/>
<keyword evidence="2" id="KW-1185">Reference proteome</keyword>
<accession>A0A1C3X8B6</accession>
<gene>
    <name evidence="1" type="ORF">GA0061102_106611</name>
</gene>
<dbReference type="STRING" id="411945.GA0061102_106611"/>
<dbReference type="AlphaFoldDB" id="A0A1C3X8B6"/>
<dbReference type="RefSeq" id="WP_280949855.1">
    <property type="nucleotide sequence ID" value="NZ_FMAH01000066.1"/>
</dbReference>